<organism evidence="8 9">
    <name type="scientific">Methyloceanibacter marginalis</name>
    <dbReference type="NCBI Taxonomy" id="1774971"/>
    <lineage>
        <taxon>Bacteria</taxon>
        <taxon>Pseudomonadati</taxon>
        <taxon>Pseudomonadota</taxon>
        <taxon>Alphaproteobacteria</taxon>
        <taxon>Hyphomicrobiales</taxon>
        <taxon>Hyphomicrobiaceae</taxon>
        <taxon>Methyloceanibacter</taxon>
    </lineage>
</organism>
<dbReference type="PANTHER" id="PTHR42852:SF6">
    <property type="entry name" value="THIOL:DISULFIDE INTERCHANGE PROTEIN DSBE"/>
    <property type="match status" value="1"/>
</dbReference>
<protein>
    <recommendedName>
        <fullName evidence="7">Thioredoxin domain-containing protein</fullName>
    </recommendedName>
</protein>
<dbReference type="PROSITE" id="PS51352">
    <property type="entry name" value="THIOREDOXIN_2"/>
    <property type="match status" value="1"/>
</dbReference>
<evidence type="ECO:0000256" key="4">
    <source>
        <dbReference type="ARBA" id="ARBA00023157"/>
    </source>
</evidence>
<evidence type="ECO:0000313" key="8">
    <source>
        <dbReference type="EMBL" id="ODS03429.1"/>
    </source>
</evidence>
<evidence type="ECO:0000256" key="6">
    <source>
        <dbReference type="SAM" id="Phobius"/>
    </source>
</evidence>
<evidence type="ECO:0000313" key="9">
    <source>
        <dbReference type="Proteomes" id="UP000095042"/>
    </source>
</evidence>
<dbReference type="Proteomes" id="UP000095042">
    <property type="component" value="Unassembled WGS sequence"/>
</dbReference>
<accession>A0A1E3WC84</accession>
<evidence type="ECO:0000256" key="2">
    <source>
        <dbReference type="ARBA" id="ARBA00007758"/>
    </source>
</evidence>
<evidence type="ECO:0000256" key="3">
    <source>
        <dbReference type="ARBA" id="ARBA00022748"/>
    </source>
</evidence>
<dbReference type="OrthoDB" id="9799347at2"/>
<dbReference type="SUPFAM" id="SSF52833">
    <property type="entry name" value="Thioredoxin-like"/>
    <property type="match status" value="1"/>
</dbReference>
<dbReference type="InterPro" id="IPR036249">
    <property type="entry name" value="Thioredoxin-like_sf"/>
</dbReference>
<dbReference type="InterPro" id="IPR013740">
    <property type="entry name" value="Redoxin"/>
</dbReference>
<dbReference type="InterPro" id="IPR017937">
    <property type="entry name" value="Thioredoxin_CS"/>
</dbReference>
<comment type="similarity">
    <text evidence="2">Belongs to the thioredoxin family. DsbE subfamily.</text>
</comment>
<feature type="transmembrane region" description="Helical" evidence="6">
    <location>
        <begin position="12"/>
        <end position="34"/>
    </location>
</feature>
<comment type="caution">
    <text evidence="8">The sequence shown here is derived from an EMBL/GenBank/DDBJ whole genome shotgun (WGS) entry which is preliminary data.</text>
</comment>
<dbReference type="InterPro" id="IPR050553">
    <property type="entry name" value="Thioredoxin_ResA/DsbE_sf"/>
</dbReference>
<dbReference type="NCBIfam" id="TIGR00385">
    <property type="entry name" value="dsbE"/>
    <property type="match status" value="1"/>
</dbReference>
<dbReference type="EMBL" id="LPWD01000111">
    <property type="protein sequence ID" value="ODS03429.1"/>
    <property type="molecule type" value="Genomic_DNA"/>
</dbReference>
<sequence length="199" mass="21152">MSGPVPREAPRGRWGVILPFAIFAGLAGLFWFALQTGDPSKLPSALIGKPVPEFVLPPLEGLKSDGGEEVQGFAASDLATGAPTIVNVFASWCVPCLEEHPMLMALAAEPGIRIYAINYKDDPASARRFLGRYGNPFSRVGTDNSGRTAIDFGVYGVPETYVISGDGKIAYRHVGPLTEEAITTEILPLLRPEPGTPSG</sequence>
<evidence type="ECO:0000256" key="5">
    <source>
        <dbReference type="ARBA" id="ARBA00023284"/>
    </source>
</evidence>
<keyword evidence="3" id="KW-0201">Cytochrome c-type biogenesis</keyword>
<gene>
    <name evidence="8" type="ORF">AUC71_09770</name>
</gene>
<dbReference type="InterPro" id="IPR013766">
    <property type="entry name" value="Thioredoxin_domain"/>
</dbReference>
<dbReference type="PANTHER" id="PTHR42852">
    <property type="entry name" value="THIOL:DISULFIDE INTERCHANGE PROTEIN DSBE"/>
    <property type="match status" value="1"/>
</dbReference>
<keyword evidence="6" id="KW-0812">Transmembrane</keyword>
<dbReference type="InterPro" id="IPR004799">
    <property type="entry name" value="Periplasmic_diS_OxRdtase_DsbE"/>
</dbReference>
<keyword evidence="6" id="KW-0472">Membrane</keyword>
<dbReference type="GO" id="GO:0015036">
    <property type="term" value="F:disulfide oxidoreductase activity"/>
    <property type="evidence" value="ECO:0007669"/>
    <property type="project" value="InterPro"/>
</dbReference>
<keyword evidence="5" id="KW-0676">Redox-active center</keyword>
<dbReference type="AlphaFoldDB" id="A0A1E3WC84"/>
<dbReference type="CDD" id="cd03010">
    <property type="entry name" value="TlpA_like_DsbE"/>
    <property type="match status" value="1"/>
</dbReference>
<keyword evidence="4" id="KW-1015">Disulfide bond</keyword>
<keyword evidence="6" id="KW-1133">Transmembrane helix</keyword>
<evidence type="ECO:0000259" key="7">
    <source>
        <dbReference type="PROSITE" id="PS51352"/>
    </source>
</evidence>
<keyword evidence="9" id="KW-1185">Reference proteome</keyword>
<comment type="subcellular location">
    <subcellularLocation>
        <location evidence="1">Cell envelope</location>
    </subcellularLocation>
</comment>
<reference evidence="8 9" key="1">
    <citation type="journal article" date="2016" name="Environ. Microbiol.">
        <title>New Methyloceanibacter diversity from North Sea sediments includes methanotroph containing solely the soluble methane monooxygenase.</title>
        <authorList>
            <person name="Vekeman B."/>
            <person name="Kerckhof F.M."/>
            <person name="Cremers G."/>
            <person name="de Vos P."/>
            <person name="Vandamme P."/>
            <person name="Boon N."/>
            <person name="Op den Camp H.J."/>
            <person name="Heylen K."/>
        </authorList>
    </citation>
    <scope>NUCLEOTIDE SEQUENCE [LARGE SCALE GENOMIC DNA]</scope>
    <source>
        <strain evidence="8 9">R-67177</strain>
    </source>
</reference>
<dbReference type="Pfam" id="PF08534">
    <property type="entry name" value="Redoxin"/>
    <property type="match status" value="1"/>
</dbReference>
<name>A0A1E3WC84_9HYPH</name>
<dbReference type="GO" id="GO:0030288">
    <property type="term" value="C:outer membrane-bounded periplasmic space"/>
    <property type="evidence" value="ECO:0007669"/>
    <property type="project" value="InterPro"/>
</dbReference>
<proteinExistence type="inferred from homology"/>
<dbReference type="PROSITE" id="PS00194">
    <property type="entry name" value="THIOREDOXIN_1"/>
    <property type="match status" value="1"/>
</dbReference>
<dbReference type="GO" id="GO:0017004">
    <property type="term" value="P:cytochrome complex assembly"/>
    <property type="evidence" value="ECO:0007669"/>
    <property type="project" value="UniProtKB-KW"/>
</dbReference>
<dbReference type="RefSeq" id="WP_069623372.1">
    <property type="nucleotide sequence ID" value="NZ_LPWD01000111.1"/>
</dbReference>
<evidence type="ECO:0000256" key="1">
    <source>
        <dbReference type="ARBA" id="ARBA00004196"/>
    </source>
</evidence>
<dbReference type="Gene3D" id="3.40.30.10">
    <property type="entry name" value="Glutaredoxin"/>
    <property type="match status" value="1"/>
</dbReference>
<feature type="domain" description="Thioredoxin" evidence="7">
    <location>
        <begin position="45"/>
        <end position="191"/>
    </location>
</feature>